<keyword evidence="1" id="KW-0808">Transferase</keyword>
<reference evidence="5 6" key="1">
    <citation type="journal article" date="2016" name="Nat. Commun.">
        <title>Thousands of microbial genomes shed light on interconnected biogeochemical processes in an aquifer system.</title>
        <authorList>
            <person name="Anantharaman K."/>
            <person name="Brown C.T."/>
            <person name="Hug L.A."/>
            <person name="Sharon I."/>
            <person name="Castelle C.J."/>
            <person name="Probst A.J."/>
            <person name="Thomas B.C."/>
            <person name="Singh A."/>
            <person name="Wilkins M.J."/>
            <person name="Karaoz U."/>
            <person name="Brodie E.L."/>
            <person name="Williams K.H."/>
            <person name="Hubbard S.S."/>
            <person name="Banfield J.F."/>
        </authorList>
    </citation>
    <scope>NUCLEOTIDE SEQUENCE [LARGE SCALE GENOMIC DNA]</scope>
</reference>
<evidence type="ECO:0000256" key="3">
    <source>
        <dbReference type="ARBA" id="ARBA00023277"/>
    </source>
</evidence>
<protein>
    <recommendedName>
        <fullName evidence="4">Galactose-1-phosphate uridyl transferase N-terminal domain-containing protein</fullName>
    </recommendedName>
</protein>
<dbReference type="Pfam" id="PF01087">
    <property type="entry name" value="GalP_UDP_transf"/>
    <property type="match status" value="1"/>
</dbReference>
<dbReference type="PANTHER" id="PTHR42763">
    <property type="entry name" value="ADP-GLUCOSE PHOSPHORYLASE"/>
    <property type="match status" value="1"/>
</dbReference>
<evidence type="ECO:0000313" key="6">
    <source>
        <dbReference type="Proteomes" id="UP000177588"/>
    </source>
</evidence>
<dbReference type="Gene3D" id="3.30.428.10">
    <property type="entry name" value="HIT-like"/>
    <property type="match status" value="3"/>
</dbReference>
<keyword evidence="3" id="KW-0119">Carbohydrate metabolism</keyword>
<gene>
    <name evidence="5" type="ORF">A2Z24_00280</name>
</gene>
<evidence type="ECO:0000256" key="2">
    <source>
        <dbReference type="ARBA" id="ARBA00022695"/>
    </source>
</evidence>
<evidence type="ECO:0000259" key="4">
    <source>
        <dbReference type="Pfam" id="PF01087"/>
    </source>
</evidence>
<dbReference type="GO" id="GO:0006012">
    <property type="term" value="P:galactose metabolic process"/>
    <property type="evidence" value="ECO:0007669"/>
    <property type="project" value="InterPro"/>
</dbReference>
<dbReference type="InterPro" id="IPR036265">
    <property type="entry name" value="HIT-like_sf"/>
</dbReference>
<dbReference type="InterPro" id="IPR005849">
    <property type="entry name" value="GalP_Utransf_N"/>
</dbReference>
<dbReference type="PANTHER" id="PTHR42763:SF2">
    <property type="entry name" value="ADP-GLUCOSE PHOSPHORYLASE"/>
    <property type="match status" value="1"/>
</dbReference>
<dbReference type="InterPro" id="IPR053177">
    <property type="entry name" value="ADP-glucose_phosphorylase"/>
</dbReference>
<proteinExistence type="predicted"/>
<sequence length="271" mass="30874">MKEDFRFIKNPVSGKWVVIAPKRSGRPTVAKGTEPICPFCPGHEDLTPPETYRLGGGEKNKPGWLIRAVPNKYPFAPIHEVIIDSPDHDKNLFELDTNHAAKMFRVYRDRFNELKTKGQVVIFYNFGVEAAASLPHPHAQIAVIPKKVGMDITRSVTPENIIHEGKYFTVFIPQASGWPYEVWFLPKGRGRLFGDVTNPELDNLVPILSKVYQKLQSKFGQKFPFNFHVYHGGDWYLRFIPRLRVLGGFELATGVYVHSTDPKEAAQELSW</sequence>
<accession>A0A1G1WF53</accession>
<dbReference type="AlphaFoldDB" id="A0A1G1WF53"/>
<dbReference type="SUPFAM" id="SSF54197">
    <property type="entry name" value="HIT-like"/>
    <property type="match status" value="2"/>
</dbReference>
<dbReference type="GO" id="GO:0008108">
    <property type="term" value="F:UDP-glucose:hexose-1-phosphate uridylyltransferase activity"/>
    <property type="evidence" value="ECO:0007669"/>
    <property type="project" value="InterPro"/>
</dbReference>
<organism evidence="5 6">
    <name type="scientific">Candidatus Woykebacteria bacterium RBG_16_44_10</name>
    <dbReference type="NCBI Taxonomy" id="1802597"/>
    <lineage>
        <taxon>Bacteria</taxon>
        <taxon>Candidatus Woykeibacteriota</taxon>
    </lineage>
</organism>
<evidence type="ECO:0000256" key="1">
    <source>
        <dbReference type="ARBA" id="ARBA00022679"/>
    </source>
</evidence>
<dbReference type="STRING" id="1802597.A2Z24_00280"/>
<keyword evidence="2" id="KW-0548">Nucleotidyltransferase</keyword>
<evidence type="ECO:0000313" key="5">
    <source>
        <dbReference type="EMBL" id="OGY26328.1"/>
    </source>
</evidence>
<comment type="caution">
    <text evidence="5">The sequence shown here is derived from an EMBL/GenBank/DDBJ whole genome shotgun (WGS) entry which is preliminary data.</text>
</comment>
<feature type="domain" description="Galactose-1-phosphate uridyl transferase N-terminal" evidence="4">
    <location>
        <begin position="80"/>
        <end position="141"/>
    </location>
</feature>
<name>A0A1G1WF53_9BACT</name>
<dbReference type="Proteomes" id="UP000177588">
    <property type="component" value="Unassembled WGS sequence"/>
</dbReference>
<dbReference type="EMBL" id="MHCT01000009">
    <property type="protein sequence ID" value="OGY26328.1"/>
    <property type="molecule type" value="Genomic_DNA"/>
</dbReference>